<dbReference type="RefSeq" id="WP_184567653.1">
    <property type="nucleotide sequence ID" value="NZ_JACIEI010000016.1"/>
</dbReference>
<dbReference type="Gene3D" id="3.10.620.30">
    <property type="match status" value="1"/>
</dbReference>
<protein>
    <submittedName>
        <fullName evidence="2">Transglutaminase-like putative cysteine protease</fullName>
    </submittedName>
</protein>
<dbReference type="GO" id="GO:0008233">
    <property type="term" value="F:peptidase activity"/>
    <property type="evidence" value="ECO:0007669"/>
    <property type="project" value="UniProtKB-KW"/>
</dbReference>
<keyword evidence="2" id="KW-0645">Protease</keyword>
<dbReference type="SUPFAM" id="SSF54001">
    <property type="entry name" value="Cysteine proteinases"/>
    <property type="match status" value="1"/>
</dbReference>
<sequence length="166" mass="18760">MFRQYLSTTPLLDFSNPAIQALVKENGWATLSTDLRIGAVYDFVRNEILFGFNARDTLTASQVLEEGYGHCNTKTTLLMALLRAVDVPCRFHGFTIAHRVQRGIIPDVVYPVVSKNLLHGWAEVFFEGQWIELEGFVLDYEILNALQDAFPDTERLCAYGVGTDRL</sequence>
<dbReference type="InterPro" id="IPR038765">
    <property type="entry name" value="Papain-like_cys_pep_sf"/>
</dbReference>
<dbReference type="Proteomes" id="UP000530268">
    <property type="component" value="Unassembled WGS sequence"/>
</dbReference>
<dbReference type="GO" id="GO:0006508">
    <property type="term" value="P:proteolysis"/>
    <property type="evidence" value="ECO:0007669"/>
    <property type="project" value="UniProtKB-KW"/>
</dbReference>
<dbReference type="SMART" id="SM00460">
    <property type="entry name" value="TGc"/>
    <property type="match status" value="1"/>
</dbReference>
<dbReference type="PANTHER" id="PTHR33490">
    <property type="entry name" value="BLR5614 PROTEIN-RELATED"/>
    <property type="match status" value="1"/>
</dbReference>
<feature type="domain" description="Transglutaminase-like" evidence="1">
    <location>
        <begin position="63"/>
        <end position="137"/>
    </location>
</feature>
<gene>
    <name evidence="2" type="ORF">GGR95_003257</name>
</gene>
<dbReference type="Pfam" id="PF01841">
    <property type="entry name" value="Transglut_core"/>
    <property type="match status" value="1"/>
</dbReference>
<dbReference type="EMBL" id="JACIEI010000016">
    <property type="protein sequence ID" value="MBB3995600.1"/>
    <property type="molecule type" value="Genomic_DNA"/>
</dbReference>
<dbReference type="AlphaFoldDB" id="A0A7W6H1J2"/>
<evidence type="ECO:0000259" key="1">
    <source>
        <dbReference type="SMART" id="SM00460"/>
    </source>
</evidence>
<keyword evidence="2" id="KW-0378">Hydrolase</keyword>
<accession>A0A7W6H1J2</accession>
<dbReference type="InterPro" id="IPR002931">
    <property type="entry name" value="Transglutaminase-like"/>
</dbReference>
<organism evidence="2 3">
    <name type="scientific">Sulfitobacter undariae</name>
    <dbReference type="NCBI Taxonomy" id="1563671"/>
    <lineage>
        <taxon>Bacteria</taxon>
        <taxon>Pseudomonadati</taxon>
        <taxon>Pseudomonadota</taxon>
        <taxon>Alphaproteobacteria</taxon>
        <taxon>Rhodobacterales</taxon>
        <taxon>Roseobacteraceae</taxon>
        <taxon>Sulfitobacter</taxon>
    </lineage>
</organism>
<proteinExistence type="predicted"/>
<comment type="caution">
    <text evidence="2">The sequence shown here is derived from an EMBL/GenBank/DDBJ whole genome shotgun (WGS) entry which is preliminary data.</text>
</comment>
<reference evidence="2 3" key="1">
    <citation type="submission" date="2020-08" db="EMBL/GenBank/DDBJ databases">
        <title>Genomic Encyclopedia of Type Strains, Phase IV (KMG-IV): sequencing the most valuable type-strain genomes for metagenomic binning, comparative biology and taxonomic classification.</title>
        <authorList>
            <person name="Goeker M."/>
        </authorList>
    </citation>
    <scope>NUCLEOTIDE SEQUENCE [LARGE SCALE GENOMIC DNA]</scope>
    <source>
        <strain evidence="2 3">DSM 102234</strain>
    </source>
</reference>
<keyword evidence="3" id="KW-1185">Reference proteome</keyword>
<name>A0A7W6H1J2_9RHOB</name>
<evidence type="ECO:0000313" key="3">
    <source>
        <dbReference type="Proteomes" id="UP000530268"/>
    </source>
</evidence>
<evidence type="ECO:0000313" key="2">
    <source>
        <dbReference type="EMBL" id="MBB3995600.1"/>
    </source>
</evidence>